<dbReference type="EMBL" id="HACG01037179">
    <property type="protein sequence ID" value="CEK84044.1"/>
    <property type="molecule type" value="Transcribed_RNA"/>
</dbReference>
<sequence>MSFHCSSQRGCEGSGFAATTCSLTMEIMIVLEQWPGAGVRDFYHACYLNENMSKFRKVEMGWARRQWWLKSLKRSQLTKFNLFLCQGMEISSAYIS</sequence>
<gene>
    <name evidence="2" type="primary">ORF140393</name>
    <name evidence="1" type="synonym">ORF140372</name>
</gene>
<feature type="non-terminal residue" evidence="2">
    <location>
        <position position="96"/>
    </location>
</feature>
<name>A0A0B7AVM4_9EUPU</name>
<reference evidence="2" key="1">
    <citation type="submission" date="2014-12" db="EMBL/GenBank/DDBJ databases">
        <title>Insight into the proteome of Arion vulgaris.</title>
        <authorList>
            <person name="Aradska J."/>
            <person name="Bulat T."/>
            <person name="Smidak R."/>
            <person name="Sarate P."/>
            <person name="Gangsoo J."/>
            <person name="Sialana F."/>
            <person name="Bilban M."/>
            <person name="Lubec G."/>
        </authorList>
    </citation>
    <scope>NUCLEOTIDE SEQUENCE</scope>
    <source>
        <tissue evidence="2">Skin</tissue>
    </source>
</reference>
<evidence type="ECO:0000313" key="2">
    <source>
        <dbReference type="EMBL" id="CEK84051.1"/>
    </source>
</evidence>
<evidence type="ECO:0000313" key="1">
    <source>
        <dbReference type="EMBL" id="CEK84044.1"/>
    </source>
</evidence>
<proteinExistence type="predicted"/>
<dbReference type="EMBL" id="HACG01037186">
    <property type="protein sequence ID" value="CEK84051.1"/>
    <property type="molecule type" value="Transcribed_RNA"/>
</dbReference>
<protein>
    <submittedName>
        <fullName evidence="2">Uncharacterized protein</fullName>
    </submittedName>
</protein>
<organism evidence="2">
    <name type="scientific">Arion vulgaris</name>
    <dbReference type="NCBI Taxonomy" id="1028688"/>
    <lineage>
        <taxon>Eukaryota</taxon>
        <taxon>Metazoa</taxon>
        <taxon>Spiralia</taxon>
        <taxon>Lophotrochozoa</taxon>
        <taxon>Mollusca</taxon>
        <taxon>Gastropoda</taxon>
        <taxon>Heterobranchia</taxon>
        <taxon>Euthyneura</taxon>
        <taxon>Panpulmonata</taxon>
        <taxon>Eupulmonata</taxon>
        <taxon>Stylommatophora</taxon>
        <taxon>Helicina</taxon>
        <taxon>Arionoidea</taxon>
        <taxon>Arionidae</taxon>
        <taxon>Arion</taxon>
    </lineage>
</organism>
<accession>A0A0B7AVM4</accession>
<dbReference type="AlphaFoldDB" id="A0A0B7AVM4"/>